<dbReference type="PANTHER" id="PTHR46082">
    <property type="entry name" value="ATP/GTP-BINDING PROTEIN-RELATED"/>
    <property type="match status" value="1"/>
</dbReference>
<comment type="caution">
    <text evidence="3">The sequence shown here is derived from an EMBL/GenBank/DDBJ whole genome shotgun (WGS) entry which is preliminary data.</text>
</comment>
<organism evidence="3 4">
    <name type="scientific">Fusarium austroafricanum</name>
    <dbReference type="NCBI Taxonomy" id="2364996"/>
    <lineage>
        <taxon>Eukaryota</taxon>
        <taxon>Fungi</taxon>
        <taxon>Dikarya</taxon>
        <taxon>Ascomycota</taxon>
        <taxon>Pezizomycotina</taxon>
        <taxon>Sordariomycetes</taxon>
        <taxon>Hypocreomycetidae</taxon>
        <taxon>Hypocreales</taxon>
        <taxon>Nectriaceae</taxon>
        <taxon>Fusarium</taxon>
        <taxon>Fusarium concolor species complex</taxon>
    </lineage>
</organism>
<sequence>MDLVLNPEIRLAKAVSEFEALLAAEQKAEFRSSRIQFAASPPTLTDVMQTTAEVDSIVAKKGERSNFVGPRLINFLQSVQGFAAIDGRVAGGPQALVARGVWTLVRMTLLELVGLTVDLEKMSTLFMSIGRSAPQYPHMAPIYSRSEKLQPLLFEYFVVVVRVFHHLQTFMQTFTAVRSYSSMARSVEDPQMKSYESELESWTKKIKYEVDASMNEVAFVQDDSFSGNNFSPATEKEGDGIQESEGATEEEKGSWTSDNAPPERLKEVAEVLTSFSQSKPFSFETEPLQDIEHGPTTPTATITDSAYVSASFVDSSGMPKSNTLVSGELSEESTGHDIDDLATEYSYASSTTSSRQKVYILELANDLYDRIKPEDPGQITQEKVDAVLPKLLKAFALKVGHCAPTQMHRDVMAFVHKYRREITTAFMTICLSGDEVGDTNLQERMDHWEKDEEIEKASLEEDCMNLQERMDLWEKDEDIEHTPAEEELESLGLEAEAEEEEEDDTENVGTWLAAYREFAPNTEAYSWLLIQLQRDLISPVELSAIRDIRDQILSSLPSPQSISRRMPSRSCFARFELDWDILGFFETQKYSNPPDQVLPGIITITGSSCDAQAMTCAQYLDQTWPATGNSMIKLLQRVLQGEEGHTQFCNFPDGTFLRARALDSQLIVRAKGADASISEIGEQLAWLGAALRNSPRQNGLTYCTPIITAIYQNSTTQADPAIELPDSDIACNIGFKIDQVPPPRHFANGHCWHHIFKNPIIVRGYPFLPRKEQNTGLDIPLNIMAGLARARRIDLFNEQVYIKGFSTMLIPTKQDQSTVYWHLIYKEDGSRISYLDDALDHECDISLLDLTTTRHVLGWCSEANFYAGSAQAHYNVKHSELPKANAECALAGIIVSLGKMITGGSSFELGIRDTPVHVSRNGYIPQLKWISSKFVLLWDEQDKRGWLINGTSALLHVVRASLAYDSTDKFKSAFLFKSADLEESQKPFTPDSAIDMLINSKNLGLNLYPEKDGYIVLKHRIDQFYNLMEKMLDHQTGITRRSNESMMAKPRRYLEGWDFKDLATSRDPLHPRVATLESAGKGWVELTRALHAVTLVGSGFGEIFKPVSPNLCQSWATLPKQRYVIASCVSDLEPIVRDHRSCTDEHVRLSDDLIWHTPTTFGKCQGICVMRDHGDLVQTIFPSALSHKLFPRKSPLSLEGNGVVIFGHNPSFPWIWGDTGHPVQGPLPDEGPKATPVDAMDKDSGIGPSFASSGSEGRGPSFEGAGSFLLTTSMSEPAAPWSGDQRFARDQYTIGILCALPIELKAVRALFDERHQTLTSIIGDDNQYVLGKMAQHMVVAASLPSGEYGTNAAASAVSDMMRSFVSLQFCLLVGIAGGAPSEENDIRLGDVVVSLPTKTYPGVIQYDLGKENEGSQFEPTGVLRRPPRVLTNAISKLQSDPDLDINPLDLHLAKIIGSLPTYGSPGRDLDVLFRASCLRKTCTEGCSHLEQRPPRPTTEPRIHYGLVASGNRVVKDAVLRDKLEREYGMLCFEMEAAGVMNRANCLVIRGICDYCDAQKNKTWQNYAAATAAAYAKLLLGAVAVNDDPFGSSVRDDDRPISKRRKVEADYIY</sequence>
<dbReference type="InterPro" id="IPR035994">
    <property type="entry name" value="Nucleoside_phosphorylase_sf"/>
</dbReference>
<accession>A0A8H4NZ30</accession>
<gene>
    <name evidence="3" type="ORF">F53441_11645</name>
</gene>
<evidence type="ECO:0000313" key="3">
    <source>
        <dbReference type="EMBL" id="KAF4442817.1"/>
    </source>
</evidence>
<dbReference type="OrthoDB" id="1577640at2759"/>
<keyword evidence="4" id="KW-1185">Reference proteome</keyword>
<dbReference type="PANTHER" id="PTHR46082:SF11">
    <property type="entry name" value="AAA+ ATPASE DOMAIN-CONTAINING PROTEIN-RELATED"/>
    <property type="match status" value="1"/>
</dbReference>
<dbReference type="InterPro" id="IPR053137">
    <property type="entry name" value="NLR-like"/>
</dbReference>
<evidence type="ECO:0000313" key="4">
    <source>
        <dbReference type="Proteomes" id="UP000605986"/>
    </source>
</evidence>
<feature type="domain" description="Nucleoside phosphorylase" evidence="2">
    <location>
        <begin position="1293"/>
        <end position="1572"/>
    </location>
</feature>
<evidence type="ECO:0000256" key="1">
    <source>
        <dbReference type="SAM" id="MobiDB-lite"/>
    </source>
</evidence>
<evidence type="ECO:0000259" key="2">
    <source>
        <dbReference type="Pfam" id="PF01048"/>
    </source>
</evidence>
<name>A0A8H4NZ30_9HYPO</name>
<reference evidence="3" key="1">
    <citation type="submission" date="2020-01" db="EMBL/GenBank/DDBJ databases">
        <title>Identification and distribution of gene clusters putatively required for synthesis of sphingolipid metabolism inhibitors in phylogenetically diverse species of the filamentous fungus Fusarium.</title>
        <authorList>
            <person name="Kim H.-S."/>
            <person name="Busman M."/>
            <person name="Brown D.W."/>
            <person name="Divon H."/>
            <person name="Uhlig S."/>
            <person name="Proctor R.H."/>
        </authorList>
    </citation>
    <scope>NUCLEOTIDE SEQUENCE</scope>
    <source>
        <strain evidence="3">NRRL 53441</strain>
    </source>
</reference>
<dbReference type="GO" id="GO:0003824">
    <property type="term" value="F:catalytic activity"/>
    <property type="evidence" value="ECO:0007669"/>
    <property type="project" value="InterPro"/>
</dbReference>
<dbReference type="EMBL" id="JAADJG010000586">
    <property type="protein sequence ID" value="KAF4442817.1"/>
    <property type="molecule type" value="Genomic_DNA"/>
</dbReference>
<dbReference type="GO" id="GO:0009116">
    <property type="term" value="P:nucleoside metabolic process"/>
    <property type="evidence" value="ECO:0007669"/>
    <property type="project" value="InterPro"/>
</dbReference>
<proteinExistence type="predicted"/>
<dbReference type="InterPro" id="IPR000845">
    <property type="entry name" value="Nucleoside_phosphorylase_d"/>
</dbReference>
<feature type="compositionally biased region" description="Acidic residues" evidence="1">
    <location>
        <begin position="485"/>
        <end position="506"/>
    </location>
</feature>
<dbReference type="Pfam" id="PF01048">
    <property type="entry name" value="PNP_UDP_1"/>
    <property type="match status" value="1"/>
</dbReference>
<feature type="region of interest" description="Disordered" evidence="1">
    <location>
        <begin position="484"/>
        <end position="507"/>
    </location>
</feature>
<feature type="region of interest" description="Disordered" evidence="1">
    <location>
        <begin position="225"/>
        <end position="262"/>
    </location>
</feature>
<dbReference type="Proteomes" id="UP000605986">
    <property type="component" value="Unassembled WGS sequence"/>
</dbReference>
<dbReference type="Gene3D" id="3.40.50.1580">
    <property type="entry name" value="Nucleoside phosphorylase domain"/>
    <property type="match status" value="1"/>
</dbReference>
<protein>
    <recommendedName>
        <fullName evidence="2">Nucleoside phosphorylase domain-containing protein</fullName>
    </recommendedName>
</protein>
<dbReference type="SUPFAM" id="SSF53167">
    <property type="entry name" value="Purine and uridine phosphorylases"/>
    <property type="match status" value="1"/>
</dbReference>